<dbReference type="RefSeq" id="WP_135952619.1">
    <property type="nucleotide sequence ID" value="NZ_CAOOJZ010000060.1"/>
</dbReference>
<dbReference type="PANTHER" id="PTHR43404:SF2">
    <property type="entry name" value="LIPOPOLYSACCHARIDE CHOLINEPHOSPHOTRANSFERASE LICD"/>
    <property type="match status" value="1"/>
</dbReference>
<evidence type="ECO:0000259" key="1">
    <source>
        <dbReference type="Pfam" id="PF04991"/>
    </source>
</evidence>
<comment type="caution">
    <text evidence="2">The sequence shown here is derived from an EMBL/GenBank/DDBJ whole genome shotgun (WGS) entry which is preliminary data.</text>
</comment>
<name>A0A4S2FFJ9_9BACT</name>
<organism evidence="2 3">
    <name type="scientific">Phocaeicola sartorii</name>
    <dbReference type="NCBI Taxonomy" id="671267"/>
    <lineage>
        <taxon>Bacteria</taxon>
        <taxon>Pseudomonadati</taxon>
        <taxon>Bacteroidota</taxon>
        <taxon>Bacteroidia</taxon>
        <taxon>Bacteroidales</taxon>
        <taxon>Bacteroidaceae</taxon>
        <taxon>Phocaeicola</taxon>
    </lineage>
</organism>
<evidence type="ECO:0000313" key="3">
    <source>
        <dbReference type="Proteomes" id="UP000310760"/>
    </source>
</evidence>
<dbReference type="Proteomes" id="UP000310760">
    <property type="component" value="Unassembled WGS sequence"/>
</dbReference>
<dbReference type="InterPro" id="IPR007074">
    <property type="entry name" value="LicD/FKTN/FKRP_NTP_transf"/>
</dbReference>
<proteinExistence type="predicted"/>
<accession>A0A4S2FFJ9</accession>
<dbReference type="EMBL" id="SRYJ01000059">
    <property type="protein sequence ID" value="TGY67583.1"/>
    <property type="molecule type" value="Genomic_DNA"/>
</dbReference>
<dbReference type="PANTHER" id="PTHR43404">
    <property type="entry name" value="LIPOPOLYSACCHARIDE CHOLINEPHOSPHOTRANSFERASE LICD"/>
    <property type="match status" value="1"/>
</dbReference>
<dbReference type="InterPro" id="IPR052942">
    <property type="entry name" value="LPS_cholinephosphotransferase"/>
</dbReference>
<sequence length="329" mass="38624">MKTKHSYCNPEAEVRGGYSVSAQMKQVWNIQLNMLVRLMEVCDKYGLKVTLDSGSLLGAVRHQGFIPWDDDIDVDMPRSDYDKLVAVATKEFTGPFRFQCAYTEEGYYRSHAQLRCDDTAMIIPTEGQRGYDFHQGIFIDIFPTDGIPDNPEERVRLTAEAERVQEFLWMRRYPLHRVLHGWCYRKLRVELGEKAEWEDRRLFSYFEDLFRQYPPEETSTCGHLSLSLSRLKRSMKSFGWYDEVIYIPFEGIQAPVPRMHHEVLERLYGKDYMKPCKAPSMHGEVIIDVERSYTVYLPALRLSYVGVVFMALRNKVGQWLRKSGWRKGR</sequence>
<dbReference type="AlphaFoldDB" id="A0A4S2FFJ9"/>
<feature type="domain" description="LicD/FKTN/FKRP nucleotidyltransferase" evidence="1">
    <location>
        <begin position="42"/>
        <end position="269"/>
    </location>
</feature>
<reference evidence="2 3" key="1">
    <citation type="submission" date="2019-04" db="EMBL/GenBank/DDBJ databases">
        <title>Microbes associate with the intestines of laboratory mice.</title>
        <authorList>
            <person name="Navarre W."/>
            <person name="Wong E."/>
            <person name="Huang K."/>
            <person name="Tropini C."/>
            <person name="Ng K."/>
            <person name="Yu B."/>
        </authorList>
    </citation>
    <scope>NUCLEOTIDE SEQUENCE [LARGE SCALE GENOMIC DNA]</scope>
    <source>
        <strain evidence="2 3">NM22_B1</strain>
    </source>
</reference>
<dbReference type="GO" id="GO:0009100">
    <property type="term" value="P:glycoprotein metabolic process"/>
    <property type="evidence" value="ECO:0007669"/>
    <property type="project" value="UniProtKB-ARBA"/>
</dbReference>
<dbReference type="Pfam" id="PF04991">
    <property type="entry name" value="LicD"/>
    <property type="match status" value="1"/>
</dbReference>
<evidence type="ECO:0000313" key="2">
    <source>
        <dbReference type="EMBL" id="TGY67583.1"/>
    </source>
</evidence>
<protein>
    <submittedName>
        <fullName evidence="2">LicD family protein</fullName>
    </submittedName>
</protein>
<gene>
    <name evidence="2" type="ORF">E5339_19600</name>
</gene>